<proteinExistence type="predicted"/>
<dbReference type="PANTHER" id="PTHR35606:SF4">
    <property type="entry name" value="CELLULOSE-BINDING FAMILY II PROTEIN"/>
    <property type="match status" value="1"/>
</dbReference>
<name>A0A6G0KGU4_9STRA</name>
<accession>A0A6G0KGU4</accession>
<dbReference type="Proteomes" id="UP000488956">
    <property type="component" value="Unassembled WGS sequence"/>
</dbReference>
<comment type="caution">
    <text evidence="2">The sequence shown here is derived from an EMBL/GenBank/DDBJ whole genome shotgun (WGS) entry which is preliminary data.</text>
</comment>
<keyword evidence="1" id="KW-0732">Signal</keyword>
<protein>
    <recommendedName>
        <fullName evidence="4">Peptidase M10 metallopeptidase domain-containing protein</fullName>
    </recommendedName>
</protein>
<reference evidence="2 3" key="1">
    <citation type="submission" date="2018-09" db="EMBL/GenBank/DDBJ databases">
        <title>Genomic investigation of the strawberry pathogen Phytophthora fragariae indicates pathogenicity is determined by transcriptional variation in three key races.</title>
        <authorList>
            <person name="Adams T.M."/>
            <person name="Armitage A.D."/>
            <person name="Sobczyk M.K."/>
            <person name="Bates H.J."/>
            <person name="Dunwell J.M."/>
            <person name="Nellist C.F."/>
            <person name="Harrison R.J."/>
        </authorList>
    </citation>
    <scope>NUCLEOTIDE SEQUENCE [LARGE SCALE GENOMIC DNA]</scope>
    <source>
        <strain evidence="2 3">ONT-3</strain>
    </source>
</reference>
<evidence type="ECO:0000256" key="1">
    <source>
        <dbReference type="SAM" id="SignalP"/>
    </source>
</evidence>
<organism evidence="2 3">
    <name type="scientific">Phytophthora fragariae</name>
    <dbReference type="NCBI Taxonomy" id="53985"/>
    <lineage>
        <taxon>Eukaryota</taxon>
        <taxon>Sar</taxon>
        <taxon>Stramenopiles</taxon>
        <taxon>Oomycota</taxon>
        <taxon>Peronosporomycetes</taxon>
        <taxon>Peronosporales</taxon>
        <taxon>Peronosporaceae</taxon>
        <taxon>Phytophthora</taxon>
    </lineage>
</organism>
<dbReference type="EMBL" id="QXFX01001582">
    <property type="protein sequence ID" value="KAE9087937.1"/>
    <property type="molecule type" value="Genomic_DNA"/>
</dbReference>
<dbReference type="SUPFAM" id="SSF55486">
    <property type="entry name" value="Metalloproteases ('zincins'), catalytic domain"/>
    <property type="match status" value="1"/>
</dbReference>
<dbReference type="AlphaFoldDB" id="A0A6G0KGU4"/>
<sequence>MHIVSGRQCRRLRLIHMKTSPVLHVLLAALLVASSSAANTEKTAAGTLRTSRASQIQQDDVLFPSSTATDSVLGTSEWGAPVVKETGSNHTSAKPTFGKITSKAGECVVASPTEYISEKYLDWVWQNRIGPNAVVVKDKNWSVMVNKNWLMDKLVHNKGSINYCVRWYANRKLDKTTASKLQVILERHFNAWNDWLVGYNCWPFNQLKVKMVGWAAKEASQFGWKDESLGKVYEGTIDQSDGVPQCPDECYRYYDNVNQMWSDTSACQGEPFDVSLSLKEDIPYGFGYDWGQEVSLNNTMEHLHDRNIMFIGHEIGHGFGLPDFYETKEKPAKDFPNSIMMAYSSTTITPSDGWMLRRVLDHEPAPRPTPSSSSSMVANVLCDLAGKKVKPEAVARPAQQAVPKCVVARIDARLKQFGSWDVLSREKSTNYSLERDSAV</sequence>
<evidence type="ECO:0000313" key="3">
    <source>
        <dbReference type="Proteomes" id="UP000488956"/>
    </source>
</evidence>
<evidence type="ECO:0000313" key="2">
    <source>
        <dbReference type="EMBL" id="KAE9087937.1"/>
    </source>
</evidence>
<dbReference type="PANTHER" id="PTHR35606">
    <property type="entry name" value="CELLULOSE-BINDING FAMILY II PROTEIN"/>
    <property type="match status" value="1"/>
</dbReference>
<gene>
    <name evidence="2" type="ORF">PF010_g19549</name>
</gene>
<evidence type="ECO:0008006" key="4">
    <source>
        <dbReference type="Google" id="ProtNLM"/>
    </source>
</evidence>
<feature type="chain" id="PRO_5026064272" description="Peptidase M10 metallopeptidase domain-containing protein" evidence="1">
    <location>
        <begin position="38"/>
        <end position="439"/>
    </location>
</feature>
<feature type="signal peptide" evidence="1">
    <location>
        <begin position="1"/>
        <end position="37"/>
    </location>
</feature>